<dbReference type="RefSeq" id="WP_217633591.1">
    <property type="nucleotide sequence ID" value="NZ_FNIJ01000004.1"/>
</dbReference>
<evidence type="ECO:0000256" key="2">
    <source>
        <dbReference type="ARBA" id="ARBA00023015"/>
    </source>
</evidence>
<evidence type="ECO:0000256" key="4">
    <source>
        <dbReference type="ARBA" id="ARBA00023163"/>
    </source>
</evidence>
<dbReference type="Gene3D" id="1.10.10.60">
    <property type="entry name" value="Homeodomain-like"/>
    <property type="match status" value="2"/>
</dbReference>
<feature type="domain" description="HTH araC/xylS-type" evidence="6">
    <location>
        <begin position="54"/>
        <end position="152"/>
    </location>
</feature>
<evidence type="ECO:0000256" key="1">
    <source>
        <dbReference type="ARBA" id="ARBA00004496"/>
    </source>
</evidence>
<comment type="function">
    <text evidence="5">Regulatory protein of the TOL plasmid xyl operons. XylS activates the xylXYZLTEGFJQKIH operon required for the degradation of toluene, m-xylene and p-xylene.</text>
</comment>
<dbReference type="PANTHER" id="PTHR46796">
    <property type="entry name" value="HTH-TYPE TRANSCRIPTIONAL ACTIVATOR RHAS-RELATED"/>
    <property type="match status" value="1"/>
</dbReference>
<dbReference type="EMBL" id="FNIJ01000004">
    <property type="protein sequence ID" value="SDN69090.1"/>
    <property type="molecule type" value="Genomic_DNA"/>
</dbReference>
<dbReference type="PROSITE" id="PS00041">
    <property type="entry name" value="HTH_ARAC_FAMILY_1"/>
    <property type="match status" value="1"/>
</dbReference>
<dbReference type="Proteomes" id="UP000242957">
    <property type="component" value="Unassembled WGS sequence"/>
</dbReference>
<evidence type="ECO:0000256" key="3">
    <source>
        <dbReference type="ARBA" id="ARBA00023125"/>
    </source>
</evidence>
<dbReference type="SUPFAM" id="SSF46689">
    <property type="entry name" value="Homeodomain-like"/>
    <property type="match status" value="2"/>
</dbReference>
<dbReference type="AlphaFoldDB" id="A0A1H0DFY2"/>
<dbReference type="GO" id="GO:0009893">
    <property type="term" value="P:positive regulation of metabolic process"/>
    <property type="evidence" value="ECO:0007669"/>
    <property type="project" value="UniProtKB-ARBA"/>
</dbReference>
<evidence type="ECO:0000259" key="6">
    <source>
        <dbReference type="PROSITE" id="PS01124"/>
    </source>
</evidence>
<keyword evidence="3" id="KW-0238">DNA-binding</keyword>
<accession>A0A1H0DFY2</accession>
<dbReference type="GO" id="GO:0005737">
    <property type="term" value="C:cytoplasm"/>
    <property type="evidence" value="ECO:0007669"/>
    <property type="project" value="UniProtKB-SubCell"/>
</dbReference>
<keyword evidence="4" id="KW-0804">Transcription</keyword>
<dbReference type="GO" id="GO:0043565">
    <property type="term" value="F:sequence-specific DNA binding"/>
    <property type="evidence" value="ECO:0007669"/>
    <property type="project" value="InterPro"/>
</dbReference>
<keyword evidence="8" id="KW-1185">Reference proteome</keyword>
<sequence length="159" mass="17747">MPSTSAAPALASPEGLDRRFIDQLTLALSTHLDERYGAPATASGGGGLSAWQLRRVRELIATSLADGLSVDRLARECALSRSHFTRAFKRSMGMSPHDWLLRMRIERARELMLNSTLYLSEISLECGFSDQSHFSRVFLRLTGMSPANWRRLQRPGKQA</sequence>
<reference evidence="8" key="1">
    <citation type="submission" date="2016-10" db="EMBL/GenBank/DDBJ databases">
        <authorList>
            <person name="Varghese N."/>
            <person name="Submissions S."/>
        </authorList>
    </citation>
    <scope>NUCLEOTIDE SEQUENCE [LARGE SCALE GENOMIC DNA]</scope>
    <source>
        <strain evidence="8">JCM 21621</strain>
    </source>
</reference>
<dbReference type="GO" id="GO:0003700">
    <property type="term" value="F:DNA-binding transcription factor activity"/>
    <property type="evidence" value="ECO:0007669"/>
    <property type="project" value="InterPro"/>
</dbReference>
<comment type="subcellular location">
    <subcellularLocation>
        <location evidence="1">Cytoplasm</location>
    </subcellularLocation>
</comment>
<evidence type="ECO:0000313" key="8">
    <source>
        <dbReference type="Proteomes" id="UP000242957"/>
    </source>
</evidence>
<dbReference type="Pfam" id="PF12833">
    <property type="entry name" value="HTH_18"/>
    <property type="match status" value="1"/>
</dbReference>
<proteinExistence type="predicted"/>
<dbReference type="PRINTS" id="PR00032">
    <property type="entry name" value="HTHARAC"/>
</dbReference>
<evidence type="ECO:0000313" key="7">
    <source>
        <dbReference type="EMBL" id="SDN69090.1"/>
    </source>
</evidence>
<dbReference type="InterPro" id="IPR020449">
    <property type="entry name" value="Tscrpt_reg_AraC-type_HTH"/>
</dbReference>
<dbReference type="InterPro" id="IPR009057">
    <property type="entry name" value="Homeodomain-like_sf"/>
</dbReference>
<evidence type="ECO:0000256" key="5">
    <source>
        <dbReference type="ARBA" id="ARBA00037345"/>
    </source>
</evidence>
<dbReference type="InterPro" id="IPR050204">
    <property type="entry name" value="AraC_XylS_family_regulators"/>
</dbReference>
<dbReference type="SMART" id="SM00342">
    <property type="entry name" value="HTH_ARAC"/>
    <property type="match status" value="1"/>
</dbReference>
<dbReference type="STRING" id="198616.SAMN05216193_104279"/>
<dbReference type="InterPro" id="IPR018062">
    <property type="entry name" value="HTH_AraC-typ_CS"/>
</dbReference>
<dbReference type="InterPro" id="IPR018060">
    <property type="entry name" value="HTH_AraC"/>
</dbReference>
<protein>
    <submittedName>
        <fullName evidence="7">AraC family transcriptional regulator</fullName>
    </submittedName>
</protein>
<name>A0A1H0DFY2_9PSED</name>
<dbReference type="PANTHER" id="PTHR46796:SF14">
    <property type="entry name" value="TRANSCRIPTIONAL REGULATORY PROTEIN"/>
    <property type="match status" value="1"/>
</dbReference>
<gene>
    <name evidence="7" type="ORF">SAMN05216193_104279</name>
</gene>
<organism evidence="7 8">
    <name type="scientific">Pseudomonas jinjuensis</name>
    <dbReference type="NCBI Taxonomy" id="198616"/>
    <lineage>
        <taxon>Bacteria</taxon>
        <taxon>Pseudomonadati</taxon>
        <taxon>Pseudomonadota</taxon>
        <taxon>Gammaproteobacteria</taxon>
        <taxon>Pseudomonadales</taxon>
        <taxon>Pseudomonadaceae</taxon>
        <taxon>Pseudomonas</taxon>
    </lineage>
</organism>
<dbReference type="PROSITE" id="PS01124">
    <property type="entry name" value="HTH_ARAC_FAMILY_2"/>
    <property type="match status" value="1"/>
</dbReference>
<keyword evidence="2" id="KW-0805">Transcription regulation</keyword>